<reference evidence="2" key="1">
    <citation type="submission" date="2021-01" db="EMBL/GenBank/DDBJ databases">
        <authorList>
            <person name="Corre E."/>
            <person name="Pelletier E."/>
            <person name="Niang G."/>
            <person name="Scheremetjew M."/>
            <person name="Finn R."/>
            <person name="Kale V."/>
            <person name="Holt S."/>
            <person name="Cochrane G."/>
            <person name="Meng A."/>
            <person name="Brown T."/>
            <person name="Cohen L."/>
        </authorList>
    </citation>
    <scope>NUCLEOTIDE SEQUENCE</scope>
    <source>
        <strain evidence="2">SL-175</strain>
    </source>
</reference>
<dbReference type="AlphaFoldDB" id="A0A7S0S848"/>
<evidence type="ECO:0000256" key="1">
    <source>
        <dbReference type="SAM" id="MobiDB-lite"/>
    </source>
</evidence>
<feature type="region of interest" description="Disordered" evidence="1">
    <location>
        <begin position="1"/>
        <end position="55"/>
    </location>
</feature>
<gene>
    <name evidence="2" type="ORF">MANT1106_LOCUS2011</name>
</gene>
<name>A0A7S0S848_9CHLO</name>
<proteinExistence type="predicted"/>
<accession>A0A7S0S848</accession>
<feature type="compositionally biased region" description="Low complexity" evidence="1">
    <location>
        <begin position="81"/>
        <end position="101"/>
    </location>
</feature>
<evidence type="ECO:0000313" key="2">
    <source>
        <dbReference type="EMBL" id="CAD8699329.1"/>
    </source>
</evidence>
<sequence length="101" mass="10680">MAKKLKAAAVSDADDSSDDIGYTSDSSDVSDDDISTSAVVNLESDSEMPPLASSGNAIRRSLRALRTFWRRTTASTCRVQSGSCSATRSSSSATNARSPRR</sequence>
<dbReference type="EMBL" id="HBFC01003704">
    <property type="protein sequence ID" value="CAD8699329.1"/>
    <property type="molecule type" value="Transcribed_RNA"/>
</dbReference>
<organism evidence="2">
    <name type="scientific">Mantoniella antarctica</name>
    <dbReference type="NCBI Taxonomy" id="81844"/>
    <lineage>
        <taxon>Eukaryota</taxon>
        <taxon>Viridiplantae</taxon>
        <taxon>Chlorophyta</taxon>
        <taxon>Mamiellophyceae</taxon>
        <taxon>Mamiellales</taxon>
        <taxon>Mamiellaceae</taxon>
        <taxon>Mantoniella</taxon>
    </lineage>
</organism>
<protein>
    <submittedName>
        <fullName evidence="2">Uncharacterized protein</fullName>
    </submittedName>
</protein>
<feature type="region of interest" description="Disordered" evidence="1">
    <location>
        <begin position="79"/>
        <end position="101"/>
    </location>
</feature>